<feature type="domain" description="HAT C-terminal dimerisation" evidence="1">
    <location>
        <begin position="492"/>
        <end position="547"/>
    </location>
</feature>
<comment type="caution">
    <text evidence="2">The sequence shown here is derived from an EMBL/GenBank/DDBJ whole genome shotgun (WGS) entry which is preliminary data.</text>
</comment>
<proteinExistence type="predicted"/>
<dbReference type="PANTHER" id="PTHR45913:SF21">
    <property type="entry name" value="DUF4371 DOMAIN-CONTAINING PROTEIN"/>
    <property type="match status" value="1"/>
</dbReference>
<evidence type="ECO:0000313" key="2">
    <source>
        <dbReference type="EMBL" id="KAG8222197.1"/>
    </source>
</evidence>
<feature type="non-terminal residue" evidence="2">
    <location>
        <position position="1"/>
    </location>
</feature>
<dbReference type="InterPro" id="IPR012337">
    <property type="entry name" value="RNaseH-like_sf"/>
</dbReference>
<dbReference type="OrthoDB" id="1101576at2759"/>
<dbReference type="InterPro" id="IPR008906">
    <property type="entry name" value="HATC_C_dom"/>
</dbReference>
<dbReference type="SUPFAM" id="SSF53098">
    <property type="entry name" value="Ribonuclease H-like"/>
    <property type="match status" value="1"/>
</dbReference>
<protein>
    <recommendedName>
        <fullName evidence="1">HAT C-terminal dimerisation domain-containing protein</fullName>
    </recommendedName>
</protein>
<name>A0A8K0JT29_LADFU</name>
<dbReference type="EMBL" id="KZ308126">
    <property type="protein sequence ID" value="KAG8222197.1"/>
    <property type="molecule type" value="Genomic_DNA"/>
</dbReference>
<sequence>MTRQFPQFVIHSLHPEYSTWCPKRPCTVPAKLRISWERTSGNRVEVRRGKGGSQTFGWPGLGFRKHRGCGASVAFAKKHNVKHHFQTNHGTFATNYPENPEIRKNKVCELKPKPSAQQSVFARPISKSKNATTASFKIAHLLAKKKKPFQGGELLKEAFLACAESLFGGLFLELAAIQELQLSDSTVLRRIEAIADDMQSQLKRDVETCEWFSLQFPVPIGRGENGYNTDISDRSQLAVIIRILFDDFTVKEELLKILPLKKRTRGEDIYNVFKTYAAEIGLPLKKLSAITPDGSPAMDDGTNGFVALCKKDECFPNFVSYQCIIHQEALCTKILPFGHVMDVVTSIINFIRAAPLQHQLFKALLEDSEDKTVDLILHAEVRWLSRGEVPSRFLSLIEKINELMQSNPEKFRKDKDLAQMIGSVEAFKAKLTLWMSQMRSKSLVHFPNMKKMTNVGNFEPSRFTGHLKKLLNQFEKRFQLPGAIAHATDVGFWKLVEKDRFPLLRSVAYKIKSCFGSTYLCESLFSTMNIIKSKNRNRLTDSHLDSCLRAGTSVLLQNFVNSGLIVGFQTQLLLKPVH</sequence>
<dbReference type="AlphaFoldDB" id="A0A8K0JT29"/>
<accession>A0A8K0JT29</accession>
<gene>
    <name evidence="2" type="ORF">J437_LFUL001289</name>
</gene>
<dbReference type="Proteomes" id="UP000792457">
    <property type="component" value="Unassembled WGS sequence"/>
</dbReference>
<dbReference type="PANTHER" id="PTHR45913">
    <property type="entry name" value="EPM2A-INTERACTING PROTEIN 1"/>
    <property type="match status" value="1"/>
</dbReference>
<reference evidence="2" key="1">
    <citation type="submission" date="2013-04" db="EMBL/GenBank/DDBJ databases">
        <authorList>
            <person name="Qu J."/>
            <person name="Murali S.C."/>
            <person name="Bandaranaike D."/>
            <person name="Bellair M."/>
            <person name="Blankenburg K."/>
            <person name="Chao H."/>
            <person name="Dinh H."/>
            <person name="Doddapaneni H."/>
            <person name="Downs B."/>
            <person name="Dugan-Rocha S."/>
            <person name="Elkadiri S."/>
            <person name="Gnanaolivu R.D."/>
            <person name="Hernandez B."/>
            <person name="Javaid M."/>
            <person name="Jayaseelan J.C."/>
            <person name="Lee S."/>
            <person name="Li M."/>
            <person name="Ming W."/>
            <person name="Munidasa M."/>
            <person name="Muniz J."/>
            <person name="Nguyen L."/>
            <person name="Ongeri F."/>
            <person name="Osuji N."/>
            <person name="Pu L.-L."/>
            <person name="Puazo M."/>
            <person name="Qu C."/>
            <person name="Quiroz J."/>
            <person name="Raj R."/>
            <person name="Weissenberger G."/>
            <person name="Xin Y."/>
            <person name="Zou X."/>
            <person name="Han Y."/>
            <person name="Richards S."/>
            <person name="Worley K."/>
            <person name="Muzny D."/>
            <person name="Gibbs R."/>
        </authorList>
    </citation>
    <scope>NUCLEOTIDE SEQUENCE</scope>
    <source>
        <strain evidence="2">Sampled in the wild</strain>
    </source>
</reference>
<keyword evidence="3" id="KW-1185">Reference proteome</keyword>
<evidence type="ECO:0000313" key="3">
    <source>
        <dbReference type="Proteomes" id="UP000792457"/>
    </source>
</evidence>
<evidence type="ECO:0000259" key="1">
    <source>
        <dbReference type="Pfam" id="PF05699"/>
    </source>
</evidence>
<dbReference type="Pfam" id="PF05699">
    <property type="entry name" value="Dimer_Tnp_hAT"/>
    <property type="match status" value="1"/>
</dbReference>
<reference evidence="2" key="2">
    <citation type="submission" date="2017-10" db="EMBL/GenBank/DDBJ databases">
        <title>Ladona fulva Genome sequencing and assembly.</title>
        <authorList>
            <person name="Murali S."/>
            <person name="Richards S."/>
            <person name="Bandaranaike D."/>
            <person name="Bellair M."/>
            <person name="Blankenburg K."/>
            <person name="Chao H."/>
            <person name="Dinh H."/>
            <person name="Doddapaneni H."/>
            <person name="Dugan-Rocha S."/>
            <person name="Elkadiri S."/>
            <person name="Gnanaolivu R."/>
            <person name="Hernandez B."/>
            <person name="Skinner E."/>
            <person name="Javaid M."/>
            <person name="Lee S."/>
            <person name="Li M."/>
            <person name="Ming W."/>
            <person name="Munidasa M."/>
            <person name="Muniz J."/>
            <person name="Nguyen L."/>
            <person name="Hughes D."/>
            <person name="Osuji N."/>
            <person name="Pu L.-L."/>
            <person name="Puazo M."/>
            <person name="Qu C."/>
            <person name="Quiroz J."/>
            <person name="Raj R."/>
            <person name="Weissenberger G."/>
            <person name="Xin Y."/>
            <person name="Zou X."/>
            <person name="Han Y."/>
            <person name="Worley K."/>
            <person name="Muzny D."/>
            <person name="Gibbs R."/>
        </authorList>
    </citation>
    <scope>NUCLEOTIDE SEQUENCE</scope>
    <source>
        <strain evidence="2">Sampled in the wild</strain>
    </source>
</reference>
<organism evidence="2 3">
    <name type="scientific">Ladona fulva</name>
    <name type="common">Scarce chaser dragonfly</name>
    <name type="synonym">Libellula fulva</name>
    <dbReference type="NCBI Taxonomy" id="123851"/>
    <lineage>
        <taxon>Eukaryota</taxon>
        <taxon>Metazoa</taxon>
        <taxon>Ecdysozoa</taxon>
        <taxon>Arthropoda</taxon>
        <taxon>Hexapoda</taxon>
        <taxon>Insecta</taxon>
        <taxon>Pterygota</taxon>
        <taxon>Palaeoptera</taxon>
        <taxon>Odonata</taxon>
        <taxon>Epiprocta</taxon>
        <taxon>Anisoptera</taxon>
        <taxon>Libelluloidea</taxon>
        <taxon>Libellulidae</taxon>
        <taxon>Ladona</taxon>
    </lineage>
</organism>
<dbReference type="GO" id="GO:0046983">
    <property type="term" value="F:protein dimerization activity"/>
    <property type="evidence" value="ECO:0007669"/>
    <property type="project" value="InterPro"/>
</dbReference>